<comment type="caution">
    <text evidence="2">The sequence shown here is derived from an EMBL/GenBank/DDBJ whole genome shotgun (WGS) entry which is preliminary data.</text>
</comment>
<proteinExistence type="predicted"/>
<dbReference type="Proteomes" id="UP000029713">
    <property type="component" value="Unassembled WGS sequence"/>
</dbReference>
<sequence>MRTALADHIAAATAEHARRAISRQRNARVATRTTLADAITRATREDADEAYREARTERRRLRREGASADQLAAASQEVEDARARLGR</sequence>
<evidence type="ECO:0000313" key="3">
    <source>
        <dbReference type="Proteomes" id="UP000029713"/>
    </source>
</evidence>
<organism evidence="2 3">
    <name type="scientific">Modestobacter caceresii</name>
    <dbReference type="NCBI Taxonomy" id="1522368"/>
    <lineage>
        <taxon>Bacteria</taxon>
        <taxon>Bacillati</taxon>
        <taxon>Actinomycetota</taxon>
        <taxon>Actinomycetes</taxon>
        <taxon>Geodermatophilales</taxon>
        <taxon>Geodermatophilaceae</taxon>
        <taxon>Modestobacter</taxon>
    </lineage>
</organism>
<gene>
    <name evidence="2" type="ORF">IN07_11450</name>
</gene>
<accession>A0A098Y846</accession>
<name>A0A098Y846_9ACTN</name>
<dbReference type="RefSeq" id="WP_036335873.1">
    <property type="nucleotide sequence ID" value="NZ_JPMX01000044.1"/>
</dbReference>
<dbReference type="AlphaFoldDB" id="A0A098Y846"/>
<reference evidence="2 3" key="1">
    <citation type="submission" date="2014-07" db="EMBL/GenBank/DDBJ databases">
        <title>Biosystematic studies on Modestobacter strains isolated from extreme hyper-arid desert soil and from historic building.</title>
        <authorList>
            <person name="Bukarasam K."/>
            <person name="Bull A."/>
            <person name="Girard G."/>
            <person name="van Wezel G."/>
            <person name="Goodfellow M."/>
        </authorList>
    </citation>
    <scope>NUCLEOTIDE SEQUENCE [LARGE SCALE GENOMIC DNA]</scope>
    <source>
        <strain evidence="2 3">KNN45-2b</strain>
    </source>
</reference>
<dbReference type="EMBL" id="JPMX01000044">
    <property type="protein sequence ID" value="KGH46615.1"/>
    <property type="molecule type" value="Genomic_DNA"/>
</dbReference>
<evidence type="ECO:0000256" key="1">
    <source>
        <dbReference type="SAM" id="MobiDB-lite"/>
    </source>
</evidence>
<keyword evidence="3" id="KW-1185">Reference proteome</keyword>
<protein>
    <submittedName>
        <fullName evidence="2">Uncharacterized protein</fullName>
    </submittedName>
</protein>
<feature type="region of interest" description="Disordered" evidence="1">
    <location>
        <begin position="57"/>
        <end position="87"/>
    </location>
</feature>
<evidence type="ECO:0000313" key="2">
    <source>
        <dbReference type="EMBL" id="KGH46615.1"/>
    </source>
</evidence>